<keyword evidence="6" id="KW-1185">Reference proteome</keyword>
<dbReference type="RefSeq" id="WP_008589619.1">
    <property type="nucleotide sequence ID" value="NZ_AHOM02000004.1"/>
</dbReference>
<dbReference type="InterPro" id="IPR001091">
    <property type="entry name" value="RM_Methyltransferase"/>
</dbReference>
<name>A0ABP2RHT6_9LEPT</name>
<dbReference type="SUPFAM" id="SSF53335">
    <property type="entry name" value="S-adenosyl-L-methionine-dependent methyltransferases"/>
    <property type="match status" value="1"/>
</dbReference>
<dbReference type="EMBL" id="AHOM02000004">
    <property type="protein sequence ID" value="EJZ42479.1"/>
    <property type="molecule type" value="Genomic_DNA"/>
</dbReference>
<proteinExistence type="inferred from homology"/>
<dbReference type="Proteomes" id="UP000018720">
    <property type="component" value="Unassembled WGS sequence"/>
</dbReference>
<dbReference type="InterPro" id="IPR029063">
    <property type="entry name" value="SAM-dependent_MTases_sf"/>
</dbReference>
<reference evidence="5 6" key="1">
    <citation type="submission" date="2012-08" db="EMBL/GenBank/DDBJ databases">
        <authorList>
            <person name="Harkins D.M."/>
            <person name="Durkin A.S."/>
            <person name="Selengut J.D."/>
            <person name="Sanka R."/>
            <person name="DePew J."/>
            <person name="Purushe J."/>
            <person name="Matthias M.A."/>
            <person name="Vinetz J.M."/>
            <person name="Sutton G.G."/>
            <person name="Nelson W.C."/>
            <person name="Fouts D.E."/>
        </authorList>
    </citation>
    <scope>NUCLEOTIDE SEQUENCE [LARGE SCALE GENOMIC DNA]</scope>
    <source>
        <strain evidence="5 6">MMD4847</strain>
    </source>
</reference>
<dbReference type="Gene3D" id="3.40.50.150">
    <property type="entry name" value="Vaccinia Virus protein VP39"/>
    <property type="match status" value="1"/>
</dbReference>
<keyword evidence="1 5" id="KW-0489">Methyltransferase</keyword>
<protein>
    <recommendedName>
        <fullName evidence="3">Methyltransferase</fullName>
        <ecNumber evidence="3">2.1.1.-</ecNumber>
    </recommendedName>
</protein>
<accession>A0ABP2RHT6</accession>
<dbReference type="GO" id="GO:0032259">
    <property type="term" value="P:methylation"/>
    <property type="evidence" value="ECO:0007669"/>
    <property type="project" value="UniProtKB-KW"/>
</dbReference>
<evidence type="ECO:0000313" key="5">
    <source>
        <dbReference type="EMBL" id="EJZ42479.1"/>
    </source>
</evidence>
<dbReference type="PRINTS" id="PR00508">
    <property type="entry name" value="S21N4MTFRASE"/>
</dbReference>
<dbReference type="EC" id="2.1.1.-" evidence="3"/>
<organism evidence="5 6">
    <name type="scientific">Leptospira licerasiae str. MMD4847</name>
    <dbReference type="NCBI Taxonomy" id="1049971"/>
    <lineage>
        <taxon>Bacteria</taxon>
        <taxon>Pseudomonadati</taxon>
        <taxon>Spirochaetota</taxon>
        <taxon>Spirochaetia</taxon>
        <taxon>Leptospirales</taxon>
        <taxon>Leptospiraceae</taxon>
        <taxon>Leptospira</taxon>
    </lineage>
</organism>
<gene>
    <name evidence="5" type="ORF">LEP1GSC178_3569</name>
</gene>
<keyword evidence="2" id="KW-0808">Transferase</keyword>
<comment type="caution">
    <text evidence="5">The sequence shown here is derived from an EMBL/GenBank/DDBJ whole genome shotgun (WGS) entry which is preliminary data.</text>
</comment>
<feature type="domain" description="DNA methylase N-4/N-6" evidence="4">
    <location>
        <begin position="49"/>
        <end position="266"/>
    </location>
</feature>
<dbReference type="Pfam" id="PF01555">
    <property type="entry name" value="N6_N4_Mtase"/>
    <property type="match status" value="1"/>
</dbReference>
<sequence>MMRLWRLSRLLVWNLFWVKRTILLFSLMSTELHLGDCLKILPKIPDSSIDLIFCDLPYGTTDCPWDKIIPMEKLWPEYERISKENTPIILTASQPFTTYLINSNPKNFRYELIWYKTKASGFLLAKKRPNKSHENILVFYKKQPVYNPIKYEIDERYRRKGKTLGNGNQSTVFRITGEKSKNYQYLDSGSRYPDSVLCFPSESEVGMHPTQKPTRLLRFLIKSFSNPGDLVLDNCMGHGTTGIAAVELGRNFIGIEKERSYFKKAESKIRMAEKRYSLGLDFET</sequence>
<comment type="similarity">
    <text evidence="3">Belongs to the N(4)/N(6)-methyltransferase family.</text>
</comment>
<evidence type="ECO:0000256" key="2">
    <source>
        <dbReference type="ARBA" id="ARBA00022679"/>
    </source>
</evidence>
<evidence type="ECO:0000259" key="4">
    <source>
        <dbReference type="Pfam" id="PF01555"/>
    </source>
</evidence>
<evidence type="ECO:0000256" key="1">
    <source>
        <dbReference type="ARBA" id="ARBA00022603"/>
    </source>
</evidence>
<dbReference type="GO" id="GO:0008168">
    <property type="term" value="F:methyltransferase activity"/>
    <property type="evidence" value="ECO:0007669"/>
    <property type="project" value="UniProtKB-KW"/>
</dbReference>
<evidence type="ECO:0000313" key="6">
    <source>
        <dbReference type="Proteomes" id="UP000018720"/>
    </source>
</evidence>
<evidence type="ECO:0000256" key="3">
    <source>
        <dbReference type="RuleBase" id="RU362026"/>
    </source>
</evidence>
<dbReference type="InterPro" id="IPR002941">
    <property type="entry name" value="DNA_methylase_N4/N6"/>
</dbReference>